<proteinExistence type="inferred from homology"/>
<evidence type="ECO:0000313" key="14">
    <source>
        <dbReference type="EMBL" id="KAF2900887.1"/>
    </source>
</evidence>
<evidence type="ECO:0000256" key="10">
    <source>
        <dbReference type="ARBA" id="ARBA00023201"/>
    </source>
</evidence>
<evidence type="ECO:0000313" key="15">
    <source>
        <dbReference type="Proteomes" id="UP000801492"/>
    </source>
</evidence>
<evidence type="ECO:0000256" key="3">
    <source>
        <dbReference type="ARBA" id="ARBA00022448"/>
    </source>
</evidence>
<comment type="subcellular location">
    <subcellularLocation>
        <location evidence="1">Membrane</location>
        <topology evidence="1">Multi-pass membrane protein</topology>
    </subcellularLocation>
</comment>
<evidence type="ECO:0000256" key="2">
    <source>
        <dbReference type="ARBA" id="ARBA00007193"/>
    </source>
</evidence>
<evidence type="ECO:0000256" key="7">
    <source>
        <dbReference type="ARBA" id="ARBA00023053"/>
    </source>
</evidence>
<keyword evidence="7" id="KW-0915">Sodium</keyword>
<comment type="caution">
    <text evidence="14">The sequence shown here is derived from an EMBL/GenBank/DDBJ whole genome shotgun (WGS) entry which is preliminary data.</text>
</comment>
<dbReference type="GO" id="GO:0005272">
    <property type="term" value="F:sodium channel activity"/>
    <property type="evidence" value="ECO:0007669"/>
    <property type="project" value="UniProtKB-KW"/>
</dbReference>
<dbReference type="OrthoDB" id="8188903at2759"/>
<accession>A0A8K0DC70</accession>
<keyword evidence="10 12" id="KW-0739">Sodium transport</keyword>
<keyword evidence="5 12" id="KW-0812">Transmembrane</keyword>
<evidence type="ECO:0000256" key="9">
    <source>
        <dbReference type="ARBA" id="ARBA00023136"/>
    </source>
</evidence>
<keyword evidence="9" id="KW-0472">Membrane</keyword>
<keyword evidence="3 12" id="KW-0813">Transport</keyword>
<sequence length="378" mass="42364">MVYSNDEAMDMLLVSGECGGVSRAAEILWFGIDRDFDTDDILKDIVFFKGGLEGVSYKCKKESDEFKKGCLLATGNYTFYTNTVGVNFFINKENNERHHILDSYVYPKQHFPMFVAHTVDLAVGKFTIDLLNPDTKIFLLSTEAVPMYTDDSNVVMDGISTRPHNKEENNIFLSVEYLFGFTIQNSLSTNISDDKNICDMQGLICLSIAFDEMMKKTADCDCETSCTETEINIIGSTTQQNFTGFDHEDAITRINFILHAPTVRCIRKVVNGYLDLIGKKSKNFHKNDNRMILVSMGGTAGLCVGASLLTAELCQKTAAKEMNQTPCRHGFQVLEYISHRTTGESDTEMAGSVREEQVEENSACFHSKHGRHTSPPDR</sequence>
<evidence type="ECO:0000256" key="13">
    <source>
        <dbReference type="SAM" id="MobiDB-lite"/>
    </source>
</evidence>
<evidence type="ECO:0000256" key="4">
    <source>
        <dbReference type="ARBA" id="ARBA00022461"/>
    </source>
</evidence>
<dbReference type="InterPro" id="IPR001873">
    <property type="entry name" value="ENaC"/>
</dbReference>
<protein>
    <submittedName>
        <fullName evidence="14">Uncharacterized protein</fullName>
    </submittedName>
</protein>
<keyword evidence="4 12" id="KW-0894">Sodium channel</keyword>
<keyword evidence="11 12" id="KW-0407">Ion channel</keyword>
<evidence type="ECO:0000256" key="1">
    <source>
        <dbReference type="ARBA" id="ARBA00004141"/>
    </source>
</evidence>
<reference evidence="14" key="1">
    <citation type="submission" date="2019-08" db="EMBL/GenBank/DDBJ databases">
        <title>The genome of the North American firefly Photinus pyralis.</title>
        <authorList>
            <consortium name="Photinus pyralis genome working group"/>
            <person name="Fallon T.R."/>
            <person name="Sander Lower S.E."/>
            <person name="Weng J.-K."/>
        </authorList>
    </citation>
    <scope>NUCLEOTIDE SEQUENCE</scope>
    <source>
        <strain evidence="14">TRF0915ILg1</strain>
        <tissue evidence="14">Whole body</tissue>
    </source>
</reference>
<organism evidence="14 15">
    <name type="scientific">Ignelater luminosus</name>
    <name type="common">Cucubano</name>
    <name type="synonym">Pyrophorus luminosus</name>
    <dbReference type="NCBI Taxonomy" id="2038154"/>
    <lineage>
        <taxon>Eukaryota</taxon>
        <taxon>Metazoa</taxon>
        <taxon>Ecdysozoa</taxon>
        <taxon>Arthropoda</taxon>
        <taxon>Hexapoda</taxon>
        <taxon>Insecta</taxon>
        <taxon>Pterygota</taxon>
        <taxon>Neoptera</taxon>
        <taxon>Endopterygota</taxon>
        <taxon>Coleoptera</taxon>
        <taxon>Polyphaga</taxon>
        <taxon>Elateriformia</taxon>
        <taxon>Elateroidea</taxon>
        <taxon>Elateridae</taxon>
        <taxon>Agrypninae</taxon>
        <taxon>Pyrophorini</taxon>
        <taxon>Ignelater</taxon>
    </lineage>
</organism>
<dbReference type="AlphaFoldDB" id="A0A8K0DC70"/>
<evidence type="ECO:0000256" key="12">
    <source>
        <dbReference type="RuleBase" id="RU000679"/>
    </source>
</evidence>
<name>A0A8K0DC70_IGNLU</name>
<comment type="similarity">
    <text evidence="2 12">Belongs to the amiloride-sensitive sodium channel (TC 1.A.6) family.</text>
</comment>
<evidence type="ECO:0000256" key="5">
    <source>
        <dbReference type="ARBA" id="ARBA00022692"/>
    </source>
</evidence>
<feature type="region of interest" description="Disordered" evidence="13">
    <location>
        <begin position="342"/>
        <end position="378"/>
    </location>
</feature>
<gene>
    <name evidence="14" type="ORF">ILUMI_05292</name>
</gene>
<keyword evidence="15" id="KW-1185">Reference proteome</keyword>
<keyword evidence="6" id="KW-1133">Transmembrane helix</keyword>
<evidence type="ECO:0000256" key="11">
    <source>
        <dbReference type="ARBA" id="ARBA00023303"/>
    </source>
</evidence>
<dbReference type="Pfam" id="PF00858">
    <property type="entry name" value="ASC"/>
    <property type="match status" value="1"/>
</dbReference>
<dbReference type="GO" id="GO:0016020">
    <property type="term" value="C:membrane"/>
    <property type="evidence" value="ECO:0007669"/>
    <property type="project" value="UniProtKB-SubCell"/>
</dbReference>
<evidence type="ECO:0000256" key="6">
    <source>
        <dbReference type="ARBA" id="ARBA00022989"/>
    </source>
</evidence>
<keyword evidence="8 12" id="KW-0406">Ion transport</keyword>
<dbReference type="Proteomes" id="UP000801492">
    <property type="component" value="Unassembled WGS sequence"/>
</dbReference>
<evidence type="ECO:0000256" key="8">
    <source>
        <dbReference type="ARBA" id="ARBA00023065"/>
    </source>
</evidence>
<dbReference type="EMBL" id="VTPC01001956">
    <property type="protein sequence ID" value="KAF2900887.1"/>
    <property type="molecule type" value="Genomic_DNA"/>
</dbReference>